<dbReference type="PANTHER" id="PTHR11021">
    <property type="entry name" value="SMALL NUCLEAR RIBONUCLEOPROTEIN F SNRNP-F"/>
    <property type="match status" value="1"/>
</dbReference>
<dbReference type="GO" id="GO:0003723">
    <property type="term" value="F:RNA binding"/>
    <property type="evidence" value="ECO:0007669"/>
    <property type="project" value="InterPro"/>
</dbReference>
<dbReference type="InterPro" id="IPR047575">
    <property type="entry name" value="Sm"/>
</dbReference>
<dbReference type="GO" id="GO:0000398">
    <property type="term" value="P:mRNA splicing, via spliceosome"/>
    <property type="evidence" value="ECO:0007669"/>
    <property type="project" value="InterPro"/>
</dbReference>
<dbReference type="InterPro" id="IPR016487">
    <property type="entry name" value="Lsm6/sSmF"/>
</dbReference>
<evidence type="ECO:0000313" key="7">
    <source>
        <dbReference type="Proteomes" id="UP001054837"/>
    </source>
</evidence>
<dbReference type="PROSITE" id="PS52002">
    <property type="entry name" value="SM"/>
    <property type="match status" value="1"/>
</dbReference>
<dbReference type="PANTHER" id="PTHR11021:SF0">
    <property type="entry name" value="SMALL NUCLEAR RIBONUCLEOPROTEIN F"/>
    <property type="match status" value="1"/>
</dbReference>
<protein>
    <recommendedName>
        <fullName evidence="5">Sm domain-containing protein</fullName>
    </recommendedName>
</protein>
<dbReference type="InterPro" id="IPR010920">
    <property type="entry name" value="LSM_dom_sf"/>
</dbReference>
<evidence type="ECO:0000256" key="4">
    <source>
        <dbReference type="SAM" id="MobiDB-lite"/>
    </source>
</evidence>
<dbReference type="GO" id="GO:0005685">
    <property type="term" value="C:U1 snRNP"/>
    <property type="evidence" value="ECO:0007669"/>
    <property type="project" value="TreeGrafter"/>
</dbReference>
<evidence type="ECO:0000256" key="2">
    <source>
        <dbReference type="ARBA" id="ARBA00023187"/>
    </source>
</evidence>
<feature type="compositionally biased region" description="Basic and acidic residues" evidence="4">
    <location>
        <begin position="183"/>
        <end position="194"/>
    </location>
</feature>
<keyword evidence="7" id="KW-1185">Reference proteome</keyword>
<comment type="caution">
    <text evidence="6">The sequence shown here is derived from an EMBL/GenBank/DDBJ whole genome shotgun (WGS) entry which is preliminary data.</text>
</comment>
<dbReference type="AlphaFoldDB" id="A0AAV4U3X7"/>
<proteinExistence type="predicted"/>
<dbReference type="Proteomes" id="UP001054837">
    <property type="component" value="Unassembled WGS sequence"/>
</dbReference>
<accession>A0AAV4U3X7</accession>
<keyword evidence="1" id="KW-0507">mRNA processing</keyword>
<organism evidence="6 7">
    <name type="scientific">Caerostris darwini</name>
    <dbReference type="NCBI Taxonomy" id="1538125"/>
    <lineage>
        <taxon>Eukaryota</taxon>
        <taxon>Metazoa</taxon>
        <taxon>Ecdysozoa</taxon>
        <taxon>Arthropoda</taxon>
        <taxon>Chelicerata</taxon>
        <taxon>Arachnida</taxon>
        <taxon>Araneae</taxon>
        <taxon>Araneomorphae</taxon>
        <taxon>Entelegynae</taxon>
        <taxon>Araneoidea</taxon>
        <taxon>Araneidae</taxon>
        <taxon>Caerostris</taxon>
    </lineage>
</organism>
<feature type="region of interest" description="Disordered" evidence="4">
    <location>
        <begin position="172"/>
        <end position="194"/>
    </location>
</feature>
<sequence length="206" mass="23438">MPFYRLLIDAFTISSAQAVRADRGTEIPLSPLFETSCVTVMDAEDSIVKGTICKGEFSRRCSIEFWEKRREIERIGGMFWKVPFGGKRSGIVNPLKFLSTLMGKKVIVTLKMDRQFVGTLTKTDAYMNLALEDAADFVNGKASKHRETCLLIRCNNLKMVQEYDEEREARNRLAAQAAKPSSSKKEKNLKQPRKEVQECKLIHIVI</sequence>
<dbReference type="Gene3D" id="2.30.30.100">
    <property type="match status" value="1"/>
</dbReference>
<evidence type="ECO:0000313" key="6">
    <source>
        <dbReference type="EMBL" id="GIY52440.1"/>
    </source>
</evidence>
<keyword evidence="3" id="KW-0687">Ribonucleoprotein</keyword>
<name>A0AAV4U3X7_9ARAC</name>
<dbReference type="InterPro" id="IPR001163">
    <property type="entry name" value="Sm_dom_euk/arc"/>
</dbReference>
<evidence type="ECO:0000259" key="5">
    <source>
        <dbReference type="PROSITE" id="PS52002"/>
    </source>
</evidence>
<evidence type="ECO:0000256" key="3">
    <source>
        <dbReference type="ARBA" id="ARBA00023274"/>
    </source>
</evidence>
<keyword evidence="2" id="KW-0508">mRNA splicing</keyword>
<keyword evidence="1" id="KW-0747">Spliceosome</keyword>
<gene>
    <name evidence="6" type="ORF">CDAR_181121</name>
</gene>
<dbReference type="EMBL" id="BPLQ01010670">
    <property type="protein sequence ID" value="GIY52440.1"/>
    <property type="molecule type" value="Genomic_DNA"/>
</dbReference>
<dbReference type="GO" id="GO:0034715">
    <property type="term" value="C:pICln-Sm protein complex"/>
    <property type="evidence" value="ECO:0007669"/>
    <property type="project" value="TreeGrafter"/>
</dbReference>
<reference evidence="6 7" key="1">
    <citation type="submission" date="2021-06" db="EMBL/GenBank/DDBJ databases">
        <title>Caerostris darwini draft genome.</title>
        <authorList>
            <person name="Kono N."/>
            <person name="Arakawa K."/>
        </authorList>
    </citation>
    <scope>NUCLEOTIDE SEQUENCE [LARGE SCALE GENOMIC DNA]</scope>
</reference>
<dbReference type="Pfam" id="PF01423">
    <property type="entry name" value="LSM"/>
    <property type="match status" value="1"/>
</dbReference>
<feature type="domain" description="Sm" evidence="5">
    <location>
        <begin position="93"/>
        <end position="166"/>
    </location>
</feature>
<dbReference type="GO" id="GO:0071013">
    <property type="term" value="C:catalytic step 2 spliceosome"/>
    <property type="evidence" value="ECO:0007669"/>
    <property type="project" value="TreeGrafter"/>
</dbReference>
<dbReference type="SUPFAM" id="SSF50182">
    <property type="entry name" value="Sm-like ribonucleoproteins"/>
    <property type="match status" value="1"/>
</dbReference>
<evidence type="ECO:0000256" key="1">
    <source>
        <dbReference type="ARBA" id="ARBA00022728"/>
    </source>
</evidence>
<dbReference type="SMART" id="SM00651">
    <property type="entry name" value="Sm"/>
    <property type="match status" value="1"/>
</dbReference>